<dbReference type="OrthoDB" id="9804574at2"/>
<dbReference type="CDD" id="cd11613">
    <property type="entry name" value="SAF_AH_GD"/>
    <property type="match status" value="1"/>
</dbReference>
<dbReference type="InterPro" id="IPR052172">
    <property type="entry name" value="UxaA_altronate/galactarate_dh"/>
</dbReference>
<dbReference type="InterPro" id="IPR007392">
    <property type="entry name" value="GD_AH_second"/>
</dbReference>
<dbReference type="Proteomes" id="UP000183253">
    <property type="component" value="Unassembled WGS sequence"/>
</dbReference>
<dbReference type="Gene3D" id="2.30.130.110">
    <property type="match status" value="1"/>
</dbReference>
<protein>
    <submittedName>
        <fullName evidence="4">D-altronate dehydratase</fullName>
    </submittedName>
</protein>
<dbReference type="GO" id="GO:0019698">
    <property type="term" value="P:D-galacturonate catabolic process"/>
    <property type="evidence" value="ECO:0007669"/>
    <property type="project" value="TreeGrafter"/>
</dbReference>
<name>A0A1H4D6B3_9BACT</name>
<dbReference type="EMBL" id="FNRI01000005">
    <property type="protein sequence ID" value="SEA67812.1"/>
    <property type="molecule type" value="Genomic_DNA"/>
</dbReference>
<evidence type="ECO:0000313" key="5">
    <source>
        <dbReference type="Proteomes" id="UP000183253"/>
    </source>
</evidence>
<keyword evidence="5" id="KW-1185">Reference proteome</keyword>
<gene>
    <name evidence="4" type="ORF">SAMN05444145_105150</name>
</gene>
<dbReference type="InterPro" id="IPR013974">
    <property type="entry name" value="SAF"/>
</dbReference>
<dbReference type="SMART" id="SM00858">
    <property type="entry name" value="SAF"/>
    <property type="match status" value="1"/>
</dbReference>
<sequence>MKRFLKINAADNVAVALADDLHKGETVDVDGAVVTLRDDIARGHKFALRDIAAGENVVKYGYPIGHATEEVPQGGWIHSHNLKTNLRDDLEYTYAPKVYDVTYPRRDVKVMGYLRRNDTMGIRNELWIVPSVGCVNGQAQAIVERVKRECDCSHLDDVRVYTHNYGCSQLGDDHANTQKALAALVKHPNAGAVLVLGLGCENNQVSALKEVIGAWDDERVKFLIAQEVEDEIEAGFEICRGLVEKTKSDKRRPLPLSYLKVGLKCGGSDGFSGITANPLVGLFSDWLVAQGGTTVLTEVPEMFGAETILMDRAADRRIFDETVCLINDFKHYFRKFDQPIYENPSPGNKKGGITTLEEKSLGCVQKGGAQPVVDVLNYAQPITRQGLNLLQAPGNDLVAASALALSGCQMVLFTTGRGTPFGAFVPTMKISTNTQLSEFKANWIDFNAGTLVEDEEPQAVLDRFIDKVMATADGEHLKHEKTGFKEIAIFKTGVTL</sequence>
<dbReference type="InterPro" id="IPR048332">
    <property type="entry name" value="GD_AH_C"/>
</dbReference>
<evidence type="ECO:0000256" key="1">
    <source>
        <dbReference type="ARBA" id="ARBA00010986"/>
    </source>
</evidence>
<organism evidence="4 5">
    <name type="scientific">Alistipes timonensis JC136</name>
    <dbReference type="NCBI Taxonomy" id="1033731"/>
    <lineage>
        <taxon>Bacteria</taxon>
        <taxon>Pseudomonadati</taxon>
        <taxon>Bacteroidota</taxon>
        <taxon>Bacteroidia</taxon>
        <taxon>Bacteroidales</taxon>
        <taxon>Rikenellaceae</taxon>
        <taxon>Alistipes</taxon>
    </lineage>
</organism>
<accession>A0A1H4D6B3</accession>
<dbReference type="PANTHER" id="PTHR30536">
    <property type="entry name" value="ALTRONATE/GALACTARATE DEHYDRATASE"/>
    <property type="match status" value="1"/>
</dbReference>
<dbReference type="STRING" id="1033731.SAMN05444145_105150"/>
<proteinExistence type="inferred from homology"/>
<dbReference type="Pfam" id="PF08666">
    <property type="entry name" value="SAF"/>
    <property type="match status" value="1"/>
</dbReference>
<evidence type="ECO:0000259" key="3">
    <source>
        <dbReference type="SMART" id="SM00858"/>
    </source>
</evidence>
<evidence type="ECO:0000313" key="4">
    <source>
        <dbReference type="EMBL" id="SEA67812.1"/>
    </source>
</evidence>
<feature type="domain" description="SAF" evidence="3">
    <location>
        <begin position="11"/>
        <end position="83"/>
    </location>
</feature>
<dbReference type="Pfam" id="PF04295">
    <property type="entry name" value="GD_AH_second"/>
    <property type="match status" value="1"/>
</dbReference>
<dbReference type="InterPro" id="IPR044144">
    <property type="entry name" value="SAF_UxaA/GarD"/>
</dbReference>
<keyword evidence="2" id="KW-0456">Lyase</keyword>
<dbReference type="GO" id="GO:0016829">
    <property type="term" value="F:lyase activity"/>
    <property type="evidence" value="ECO:0007669"/>
    <property type="project" value="UniProtKB-KW"/>
</dbReference>
<evidence type="ECO:0000256" key="2">
    <source>
        <dbReference type="ARBA" id="ARBA00023239"/>
    </source>
</evidence>
<comment type="similarity">
    <text evidence="1">Belongs to the UxaA family.</text>
</comment>
<reference evidence="4 5" key="1">
    <citation type="submission" date="2016-10" db="EMBL/GenBank/DDBJ databases">
        <authorList>
            <person name="de Groot N.N."/>
        </authorList>
    </citation>
    <scope>NUCLEOTIDE SEQUENCE [LARGE SCALE GENOMIC DNA]</scope>
    <source>
        <strain evidence="4 5">DSM 25383</strain>
    </source>
</reference>
<dbReference type="Pfam" id="PF20629">
    <property type="entry name" value="GD_AH_C"/>
    <property type="match status" value="1"/>
</dbReference>
<dbReference type="AlphaFoldDB" id="A0A1H4D6B3"/>
<dbReference type="PANTHER" id="PTHR30536:SF5">
    <property type="entry name" value="ALTRONATE DEHYDRATASE"/>
    <property type="match status" value="1"/>
</dbReference>